<accession>A0ABQ8JSM7</accession>
<protein>
    <submittedName>
        <fullName evidence="1">Uncharacterized protein</fullName>
    </submittedName>
</protein>
<keyword evidence="2" id="KW-1185">Reference proteome</keyword>
<reference evidence="1 2" key="2">
    <citation type="journal article" date="2022" name="Mol. Biol. Evol.">
        <title>Comparative Genomics Reveals Insights into the Divergent Evolution of Astigmatic Mites and Household Pest Adaptations.</title>
        <authorList>
            <person name="Xiong Q."/>
            <person name="Wan A.T."/>
            <person name="Liu X."/>
            <person name="Fung C.S."/>
            <person name="Xiao X."/>
            <person name="Malainual N."/>
            <person name="Hou J."/>
            <person name="Wang L."/>
            <person name="Wang M."/>
            <person name="Yang K.Y."/>
            <person name="Cui Y."/>
            <person name="Leung E.L."/>
            <person name="Nong W."/>
            <person name="Shin S.K."/>
            <person name="Au S.W."/>
            <person name="Jeong K.Y."/>
            <person name="Chew F.T."/>
            <person name="Hui J.H."/>
            <person name="Leung T.F."/>
            <person name="Tungtrongchitr A."/>
            <person name="Zhong N."/>
            <person name="Liu Z."/>
            <person name="Tsui S.K."/>
        </authorList>
    </citation>
    <scope>NUCLEOTIDE SEQUENCE [LARGE SCALE GENOMIC DNA]</scope>
    <source>
        <strain evidence="1">Derp</strain>
    </source>
</reference>
<gene>
    <name evidence="1" type="ORF">DERP_006162</name>
</gene>
<organism evidence="1 2">
    <name type="scientific">Dermatophagoides pteronyssinus</name>
    <name type="common">European house dust mite</name>
    <dbReference type="NCBI Taxonomy" id="6956"/>
    <lineage>
        <taxon>Eukaryota</taxon>
        <taxon>Metazoa</taxon>
        <taxon>Ecdysozoa</taxon>
        <taxon>Arthropoda</taxon>
        <taxon>Chelicerata</taxon>
        <taxon>Arachnida</taxon>
        <taxon>Acari</taxon>
        <taxon>Acariformes</taxon>
        <taxon>Sarcoptiformes</taxon>
        <taxon>Astigmata</taxon>
        <taxon>Psoroptidia</taxon>
        <taxon>Analgoidea</taxon>
        <taxon>Pyroglyphidae</taxon>
        <taxon>Dermatophagoidinae</taxon>
        <taxon>Dermatophagoides</taxon>
    </lineage>
</organism>
<evidence type="ECO:0000313" key="2">
    <source>
        <dbReference type="Proteomes" id="UP000887458"/>
    </source>
</evidence>
<name>A0ABQ8JSM7_DERPT</name>
<dbReference type="Proteomes" id="UP000887458">
    <property type="component" value="Unassembled WGS sequence"/>
</dbReference>
<proteinExistence type="predicted"/>
<dbReference type="EMBL" id="NJHN03000018">
    <property type="protein sequence ID" value="KAH9425552.1"/>
    <property type="molecule type" value="Genomic_DNA"/>
</dbReference>
<reference evidence="1 2" key="1">
    <citation type="journal article" date="2018" name="J. Allergy Clin. Immunol.">
        <title>High-quality assembly of Dermatophagoides pteronyssinus genome and transcriptome reveals a wide range of novel allergens.</title>
        <authorList>
            <person name="Liu X.Y."/>
            <person name="Yang K.Y."/>
            <person name="Wang M.Q."/>
            <person name="Kwok J.S."/>
            <person name="Zeng X."/>
            <person name="Yang Z."/>
            <person name="Xiao X.J."/>
            <person name="Lau C.P."/>
            <person name="Li Y."/>
            <person name="Huang Z.M."/>
            <person name="Ba J.G."/>
            <person name="Yim A.K."/>
            <person name="Ouyang C.Y."/>
            <person name="Ngai S.M."/>
            <person name="Chan T.F."/>
            <person name="Leung E.L."/>
            <person name="Liu L."/>
            <person name="Liu Z.G."/>
            <person name="Tsui S.K."/>
        </authorList>
    </citation>
    <scope>NUCLEOTIDE SEQUENCE [LARGE SCALE GENOMIC DNA]</scope>
    <source>
        <strain evidence="1">Derp</strain>
    </source>
</reference>
<sequence length="67" mass="7577">MYFIVENWKIKKNKPQSIFDINMKLMYSIVGLSKFPGILITISNGTQCDTRGRFILAVPKNCGLPSP</sequence>
<comment type="caution">
    <text evidence="1">The sequence shown here is derived from an EMBL/GenBank/DDBJ whole genome shotgun (WGS) entry which is preliminary data.</text>
</comment>
<evidence type="ECO:0000313" key="1">
    <source>
        <dbReference type="EMBL" id="KAH9425552.1"/>
    </source>
</evidence>